<dbReference type="EMBL" id="LK023316">
    <property type="protein sequence ID" value="CDS05483.1"/>
    <property type="molecule type" value="Genomic_DNA"/>
</dbReference>
<evidence type="ECO:0000256" key="2">
    <source>
        <dbReference type="ARBA" id="ARBA00022512"/>
    </source>
</evidence>
<evidence type="ECO:0000256" key="10">
    <source>
        <dbReference type="RuleBase" id="RU003355"/>
    </source>
</evidence>
<evidence type="ECO:0000256" key="5">
    <source>
        <dbReference type="ARBA" id="ARBA00022729"/>
    </source>
</evidence>
<evidence type="ECO:0000313" key="14">
    <source>
        <dbReference type="EMBL" id="CDS05483.1"/>
    </source>
</evidence>
<dbReference type="CDD" id="cd00538">
    <property type="entry name" value="PA"/>
    <property type="match status" value="1"/>
</dbReference>
<keyword evidence="4 9" id="KW-0645">Protease</keyword>
<evidence type="ECO:0000256" key="11">
    <source>
        <dbReference type="SAM" id="SignalP"/>
    </source>
</evidence>
<keyword evidence="2" id="KW-0134">Cell wall</keyword>
<feature type="domain" description="PA" evidence="13">
    <location>
        <begin position="405"/>
        <end position="492"/>
    </location>
</feature>
<dbReference type="SUPFAM" id="SSF52743">
    <property type="entry name" value="Subtilisin-like"/>
    <property type="match status" value="1"/>
</dbReference>
<name>A0A077WED9_9FUNG</name>
<dbReference type="InterPro" id="IPR023827">
    <property type="entry name" value="Peptidase_S8_Asp-AS"/>
</dbReference>
<evidence type="ECO:0000256" key="3">
    <source>
        <dbReference type="ARBA" id="ARBA00022525"/>
    </source>
</evidence>
<dbReference type="InterPro" id="IPR000209">
    <property type="entry name" value="Peptidase_S8/S53_dom"/>
</dbReference>
<evidence type="ECO:0000256" key="4">
    <source>
        <dbReference type="ARBA" id="ARBA00022670"/>
    </source>
</evidence>
<keyword evidence="3" id="KW-0964">Secreted</keyword>
<dbReference type="InterPro" id="IPR022398">
    <property type="entry name" value="Peptidase_S8_His-AS"/>
</dbReference>
<dbReference type="GO" id="GO:0004252">
    <property type="term" value="F:serine-type endopeptidase activity"/>
    <property type="evidence" value="ECO:0007669"/>
    <property type="project" value="UniProtKB-UniRule"/>
</dbReference>
<dbReference type="Gene3D" id="3.40.50.200">
    <property type="entry name" value="Peptidase S8/S53 domain"/>
    <property type="match status" value="1"/>
</dbReference>
<dbReference type="InterPro" id="IPR036852">
    <property type="entry name" value="Peptidase_S8/S53_dom_sf"/>
</dbReference>
<dbReference type="Gene3D" id="3.50.30.30">
    <property type="match status" value="1"/>
</dbReference>
<reference evidence="14" key="1">
    <citation type="journal article" date="2014" name="Genome Announc.">
        <title>De novo whole-genome sequence and genome annotation of Lichtheimia ramosa.</title>
        <authorList>
            <person name="Linde J."/>
            <person name="Schwartze V."/>
            <person name="Binder U."/>
            <person name="Lass-Florl C."/>
            <person name="Voigt K."/>
            <person name="Horn F."/>
        </authorList>
    </citation>
    <scope>NUCLEOTIDE SEQUENCE</scope>
    <source>
        <strain evidence="14">JMRC FSU:6197</strain>
    </source>
</reference>
<evidence type="ECO:0000259" key="13">
    <source>
        <dbReference type="Pfam" id="PF02225"/>
    </source>
</evidence>
<proteinExistence type="inferred from homology"/>
<dbReference type="PANTHER" id="PTHR43806">
    <property type="entry name" value="PEPTIDASE S8"/>
    <property type="match status" value="1"/>
</dbReference>
<evidence type="ECO:0000256" key="1">
    <source>
        <dbReference type="ARBA" id="ARBA00011073"/>
    </source>
</evidence>
<evidence type="ECO:0000256" key="7">
    <source>
        <dbReference type="ARBA" id="ARBA00022825"/>
    </source>
</evidence>
<dbReference type="InterPro" id="IPR003137">
    <property type="entry name" value="PA_domain"/>
</dbReference>
<dbReference type="InterPro" id="IPR046450">
    <property type="entry name" value="PA_dom_sf"/>
</dbReference>
<keyword evidence="7 9" id="KW-0720">Serine protease</keyword>
<dbReference type="PROSITE" id="PS51892">
    <property type="entry name" value="SUBTILASE"/>
    <property type="match status" value="1"/>
</dbReference>
<dbReference type="PROSITE" id="PS00136">
    <property type="entry name" value="SUBTILASE_ASP"/>
    <property type="match status" value="1"/>
</dbReference>
<dbReference type="Pfam" id="PF00082">
    <property type="entry name" value="Peptidase_S8"/>
    <property type="match status" value="1"/>
</dbReference>
<dbReference type="SUPFAM" id="SSF52025">
    <property type="entry name" value="PA domain"/>
    <property type="match status" value="1"/>
</dbReference>
<protein>
    <recommendedName>
        <fullName evidence="15">Peptidase S8/S53 domain-containing protein</fullName>
    </recommendedName>
</protein>
<dbReference type="GO" id="GO:0006508">
    <property type="term" value="P:proteolysis"/>
    <property type="evidence" value="ECO:0007669"/>
    <property type="project" value="UniProtKB-KW"/>
</dbReference>
<dbReference type="OrthoDB" id="206201at2759"/>
<evidence type="ECO:0000256" key="8">
    <source>
        <dbReference type="PIRSR" id="PIRSR615500-1"/>
    </source>
</evidence>
<feature type="active site" description="Charge relay system" evidence="8 9">
    <location>
        <position position="252"/>
    </location>
</feature>
<dbReference type="Pfam" id="PF02225">
    <property type="entry name" value="PA"/>
    <property type="match status" value="1"/>
</dbReference>
<feature type="chain" id="PRO_5001726121" description="Peptidase S8/S53 domain-containing protein" evidence="11">
    <location>
        <begin position="29"/>
        <end position="913"/>
    </location>
</feature>
<feature type="active site" description="Charge relay system" evidence="8 9">
    <location>
        <position position="564"/>
    </location>
</feature>
<dbReference type="InterPro" id="IPR015500">
    <property type="entry name" value="Peptidase_S8_subtilisin-rel"/>
</dbReference>
<feature type="domain" description="Peptidase S8/S53" evidence="12">
    <location>
        <begin position="191"/>
        <end position="615"/>
    </location>
</feature>
<dbReference type="AlphaFoldDB" id="A0A077WED9"/>
<dbReference type="GO" id="GO:0005615">
    <property type="term" value="C:extracellular space"/>
    <property type="evidence" value="ECO:0007669"/>
    <property type="project" value="TreeGrafter"/>
</dbReference>
<dbReference type="InterPro" id="IPR023828">
    <property type="entry name" value="Peptidase_S8_Ser-AS"/>
</dbReference>
<gene>
    <name evidence="14" type="ORF">LRAMOSA08011</name>
</gene>
<organism evidence="14">
    <name type="scientific">Lichtheimia ramosa</name>
    <dbReference type="NCBI Taxonomy" id="688394"/>
    <lineage>
        <taxon>Eukaryota</taxon>
        <taxon>Fungi</taxon>
        <taxon>Fungi incertae sedis</taxon>
        <taxon>Mucoromycota</taxon>
        <taxon>Mucoromycotina</taxon>
        <taxon>Mucoromycetes</taxon>
        <taxon>Mucorales</taxon>
        <taxon>Lichtheimiaceae</taxon>
        <taxon>Lichtheimia</taxon>
    </lineage>
</organism>
<evidence type="ECO:0000256" key="9">
    <source>
        <dbReference type="PROSITE-ProRule" id="PRU01240"/>
    </source>
</evidence>
<accession>A0A077WED9</accession>
<dbReference type="InterPro" id="IPR050131">
    <property type="entry name" value="Peptidase_S8_subtilisin-like"/>
</dbReference>
<feature type="active site" description="Charge relay system" evidence="8 9">
    <location>
        <position position="200"/>
    </location>
</feature>
<keyword evidence="6 9" id="KW-0378">Hydrolase</keyword>
<evidence type="ECO:0000259" key="12">
    <source>
        <dbReference type="Pfam" id="PF00082"/>
    </source>
</evidence>
<dbReference type="CDD" id="cd07489">
    <property type="entry name" value="Peptidases_S8_5"/>
    <property type="match status" value="1"/>
</dbReference>
<comment type="similarity">
    <text evidence="1 9 10">Belongs to the peptidase S8 family.</text>
</comment>
<dbReference type="InterPro" id="IPR034187">
    <property type="entry name" value="Peptidases_S8_5"/>
</dbReference>
<dbReference type="PROSITE" id="PS00137">
    <property type="entry name" value="SUBTILASE_HIS"/>
    <property type="match status" value="1"/>
</dbReference>
<dbReference type="PRINTS" id="PR00723">
    <property type="entry name" value="SUBTILISIN"/>
</dbReference>
<dbReference type="PROSITE" id="PS00138">
    <property type="entry name" value="SUBTILASE_SER"/>
    <property type="match status" value="1"/>
</dbReference>
<dbReference type="PANTHER" id="PTHR43806:SF66">
    <property type="entry name" value="SERIN ENDOPEPTIDASE"/>
    <property type="match status" value="1"/>
</dbReference>
<keyword evidence="5 11" id="KW-0732">Signal</keyword>
<evidence type="ECO:0008006" key="15">
    <source>
        <dbReference type="Google" id="ProtNLM"/>
    </source>
</evidence>
<sequence>MTVMKPTPMSQKAFFWLSILTGMMLVLAAGSANDIDHPKWISFANNNNKQIPGRYIIEFNDDYMGTTEQFLNEMEREHQSYRWTMAHDYHSDRHPLSDSIFRGISIHLEEQPGIQAANTAKMSEHQVMRHVMDKHLVKRVFPVFEVPRPKLHRHNILRAQELDISPEVSGLPFSHAMTQVNRVHSELGLDGEGVLVGIIDTGVDYNHPSLGGGFGPGYKVAKGYDLVGDGLDVRNPNSLHPGKTPLDTCAGHGTHVAGIIAAEDKKYASLLNFTGVAPKATLGMWRIFGCHGSTSTDLVIKGMIMAYEAGCNVINLSLGGPNSWPEDPSSVVADRISRRNVTVVVAAGNEGSNGIYMISSPSTGFDTISVASVDNDYSLHPNMYTDNGNHFPYALGSTTDRFPNGTLVAYSNTSDNDHDACEGTEPENELEGAIVLVQRGTCQFDEKANIVAKHGAIGMLVYDSKGEDTFVPSTETAMIPVAAVSHKAGLSLLDDLQMQHKLNLTFALELSRVPVSTAGQVSRFSSLGPTSEMDVKPDIAGVGGYVFSTLPLSQGSYGVLSGTSMASPYIAGVSALYKQAHGLDTSSVVLRQQLQSYAKMTTLKSGELNNPIRQGAGLVQAYDAIQGRLFLNPAKISFNDTIRRSPKTITVTNNHDEPVSYVLKNVPGVSVMPYNVSKQGYAPLQPAQDNTEITATLAFDMDTISLAPGESRDIQLSVNTVTGDMSNYLPFPVYGGSVQLVDASSGHVHAHVPYVGVEGDVSQLPIFGYGFPFLADASQLRKGGLSLGNNPLDKFVLDRTAPPTSANASVFVLSRFITGTAHMVAEVVDENDQVLGIAYQADYLERNIVNESGFININRWNGSYVPTGFETENRFVPVMQGVYHLRWRALKVFADPSLPDSWEQVTSPQILVT</sequence>
<evidence type="ECO:0000256" key="6">
    <source>
        <dbReference type="ARBA" id="ARBA00022801"/>
    </source>
</evidence>
<feature type="signal peptide" evidence="11">
    <location>
        <begin position="1"/>
        <end position="28"/>
    </location>
</feature>